<dbReference type="PANTHER" id="PTHR45693:SF1">
    <property type="entry name" value="TRANSCRIPTION FACTOR PERIANTHIA"/>
    <property type="match status" value="1"/>
</dbReference>
<keyword evidence="1" id="KW-0175">Coiled coil</keyword>
<proteinExistence type="predicted"/>
<gene>
    <name evidence="2" type="ORF">KFK09_021673</name>
</gene>
<dbReference type="AlphaFoldDB" id="A0A8T3AQQ4"/>
<accession>A0A8T3AQQ4</accession>
<protein>
    <submittedName>
        <fullName evidence="2">Uncharacterized protein</fullName>
    </submittedName>
</protein>
<evidence type="ECO:0000313" key="3">
    <source>
        <dbReference type="Proteomes" id="UP000829196"/>
    </source>
</evidence>
<dbReference type="SMR" id="A0A8T3AQQ4"/>
<sequence length="290" mass="33536">MPLRRTLQQAEIEDLQQEIIRLKRRMSRLEQRKGLRPLARDFVCTRPQDYQIPSFCNDVFEGSNLMAFSVPLIESSFDRFEDSLLKSSSLPIYDEPVYDEYDDDDEEGILDDQISSTPPSIEFSFEEIKDSLPKSSSLPIFDEPGYDVYDDNLFFEFLHVDTHANNDDKSKPLTYQQTEDALSQGMEALQLSLTYALSTVSFNTNHYYDNVANYMNQMTLAMSKLGTLESFLRQIELPRQQTLQQMHQMLSTHHAARTLLDGATDIGWKYPCWFSQPNPPPYCGKSDIFL</sequence>
<feature type="coiled-coil region" evidence="1">
    <location>
        <begin position="5"/>
        <end position="32"/>
    </location>
</feature>
<keyword evidence="3" id="KW-1185">Reference proteome</keyword>
<organism evidence="2 3">
    <name type="scientific">Dendrobium nobile</name>
    <name type="common">Orchid</name>
    <dbReference type="NCBI Taxonomy" id="94219"/>
    <lineage>
        <taxon>Eukaryota</taxon>
        <taxon>Viridiplantae</taxon>
        <taxon>Streptophyta</taxon>
        <taxon>Embryophyta</taxon>
        <taxon>Tracheophyta</taxon>
        <taxon>Spermatophyta</taxon>
        <taxon>Magnoliopsida</taxon>
        <taxon>Liliopsida</taxon>
        <taxon>Asparagales</taxon>
        <taxon>Orchidaceae</taxon>
        <taxon>Epidendroideae</taxon>
        <taxon>Malaxideae</taxon>
        <taxon>Dendrobiinae</taxon>
        <taxon>Dendrobium</taxon>
    </lineage>
</organism>
<evidence type="ECO:0000313" key="2">
    <source>
        <dbReference type="EMBL" id="KAI0498431.1"/>
    </source>
</evidence>
<dbReference type="EMBL" id="JAGYWB010000015">
    <property type="protein sequence ID" value="KAI0498431.1"/>
    <property type="molecule type" value="Genomic_DNA"/>
</dbReference>
<dbReference type="PANTHER" id="PTHR45693">
    <property type="entry name" value="TRANSCRIPTION FACTOR TGA9"/>
    <property type="match status" value="1"/>
</dbReference>
<comment type="caution">
    <text evidence="2">The sequence shown here is derived from an EMBL/GenBank/DDBJ whole genome shotgun (WGS) entry which is preliminary data.</text>
</comment>
<reference evidence="2" key="1">
    <citation type="journal article" date="2022" name="Front. Genet.">
        <title>Chromosome-Scale Assembly of the Dendrobium nobile Genome Provides Insights Into the Molecular Mechanism of the Biosynthesis of the Medicinal Active Ingredient of Dendrobium.</title>
        <authorList>
            <person name="Xu Q."/>
            <person name="Niu S.-C."/>
            <person name="Li K.-L."/>
            <person name="Zheng P.-J."/>
            <person name="Zhang X.-J."/>
            <person name="Jia Y."/>
            <person name="Liu Y."/>
            <person name="Niu Y.-X."/>
            <person name="Yu L.-H."/>
            <person name="Chen D.-F."/>
            <person name="Zhang G.-Q."/>
        </authorList>
    </citation>
    <scope>NUCLEOTIDE SEQUENCE</scope>
    <source>
        <tissue evidence="2">Leaf</tissue>
    </source>
</reference>
<dbReference type="Proteomes" id="UP000829196">
    <property type="component" value="Unassembled WGS sequence"/>
</dbReference>
<evidence type="ECO:0000256" key="1">
    <source>
        <dbReference type="SAM" id="Coils"/>
    </source>
</evidence>
<name>A0A8T3AQQ4_DENNO</name>